<dbReference type="RefSeq" id="WP_002594565.1">
    <property type="nucleotide sequence ID" value="NZ_KB850991.1"/>
</dbReference>
<dbReference type="SUPFAM" id="SSF47413">
    <property type="entry name" value="lambda repressor-like DNA-binding domains"/>
    <property type="match status" value="1"/>
</dbReference>
<reference evidence="2 3" key="1">
    <citation type="submission" date="2013-01" db="EMBL/GenBank/DDBJ databases">
        <title>The Genome Sequence of Clostridium clostridioforme 90A8.</title>
        <authorList>
            <consortium name="The Broad Institute Genome Sequencing Platform"/>
            <person name="Earl A."/>
            <person name="Ward D."/>
            <person name="Feldgarden M."/>
            <person name="Gevers D."/>
            <person name="Courvalin P."/>
            <person name="Lambert T."/>
            <person name="Walker B."/>
            <person name="Young S.K."/>
            <person name="Zeng Q."/>
            <person name="Gargeya S."/>
            <person name="Fitzgerald M."/>
            <person name="Haas B."/>
            <person name="Abouelleil A."/>
            <person name="Alvarado L."/>
            <person name="Arachchi H.M."/>
            <person name="Berlin A.M."/>
            <person name="Chapman S.B."/>
            <person name="Dewar J."/>
            <person name="Goldberg J."/>
            <person name="Griggs A."/>
            <person name="Gujja S."/>
            <person name="Hansen M."/>
            <person name="Howarth C."/>
            <person name="Imamovic A."/>
            <person name="Larimer J."/>
            <person name="McCowan C."/>
            <person name="Murphy C."/>
            <person name="Neiman D."/>
            <person name="Pearson M."/>
            <person name="Priest M."/>
            <person name="Roberts A."/>
            <person name="Saif S."/>
            <person name="Shea T."/>
            <person name="Sisk P."/>
            <person name="Sykes S."/>
            <person name="Wortman J."/>
            <person name="Nusbaum C."/>
            <person name="Birren B."/>
        </authorList>
    </citation>
    <scope>NUCLEOTIDE SEQUENCE [LARGE SCALE GENOMIC DNA]</scope>
    <source>
        <strain evidence="2 3">90A8</strain>
    </source>
</reference>
<feature type="domain" description="HTH cro/C1-type" evidence="1">
    <location>
        <begin position="37"/>
        <end position="60"/>
    </location>
</feature>
<dbReference type="GeneID" id="57963423"/>
<dbReference type="PATRIC" id="fig|999408.3.peg.5414"/>
<name>A0A0E2H3H2_9FIRM</name>
<dbReference type="Proteomes" id="UP000013085">
    <property type="component" value="Unassembled WGS sequence"/>
</dbReference>
<dbReference type="InterPro" id="IPR010982">
    <property type="entry name" value="Lambda_DNA-bd_dom_sf"/>
</dbReference>
<evidence type="ECO:0000313" key="3">
    <source>
        <dbReference type="Proteomes" id="UP000013085"/>
    </source>
</evidence>
<dbReference type="CDD" id="cd00093">
    <property type="entry name" value="HTH_XRE"/>
    <property type="match status" value="1"/>
</dbReference>
<dbReference type="InterPro" id="IPR013975">
    <property type="entry name" value="Tscrpt_reg_BetR_N"/>
</dbReference>
<dbReference type="GO" id="GO:0003677">
    <property type="term" value="F:DNA binding"/>
    <property type="evidence" value="ECO:0007669"/>
    <property type="project" value="InterPro"/>
</dbReference>
<protein>
    <recommendedName>
        <fullName evidence="1">HTH cro/C1-type domain-containing protein</fullName>
    </recommendedName>
</protein>
<dbReference type="EMBL" id="AGYR01000064">
    <property type="protein sequence ID" value="ENZ08036.1"/>
    <property type="molecule type" value="Genomic_DNA"/>
</dbReference>
<gene>
    <name evidence="2" type="ORF">HMPREF1090_05029</name>
</gene>
<dbReference type="Pfam" id="PF08667">
    <property type="entry name" value="BetR"/>
    <property type="match status" value="1"/>
</dbReference>
<evidence type="ECO:0000313" key="2">
    <source>
        <dbReference type="EMBL" id="ENZ08036.1"/>
    </source>
</evidence>
<evidence type="ECO:0000259" key="1">
    <source>
        <dbReference type="PROSITE" id="PS50943"/>
    </source>
</evidence>
<dbReference type="PROSITE" id="PS50943">
    <property type="entry name" value="HTH_CROC1"/>
    <property type="match status" value="1"/>
</dbReference>
<dbReference type="HOGENOM" id="CLU_2552254_0_0_9"/>
<dbReference type="AlphaFoldDB" id="A0A0E2H3H2"/>
<accession>A0A0E2H3H2</accession>
<dbReference type="InterPro" id="IPR001387">
    <property type="entry name" value="Cro/C1-type_HTH"/>
</dbReference>
<proteinExistence type="predicted"/>
<organism evidence="2 3">
    <name type="scientific">[Clostridium] clostridioforme 90A8</name>
    <dbReference type="NCBI Taxonomy" id="999408"/>
    <lineage>
        <taxon>Bacteria</taxon>
        <taxon>Bacillati</taxon>
        <taxon>Bacillota</taxon>
        <taxon>Clostridia</taxon>
        <taxon>Lachnospirales</taxon>
        <taxon>Lachnospiraceae</taxon>
        <taxon>Enterocloster</taxon>
    </lineage>
</organism>
<sequence>MIYLNIHYEMRRHGLKGQQLAAVLGLPLNDVIFKLYGETEFSLYEIEQLADLFGCSLDYLVGHRVVTRAYSPGEGMDSIMRG</sequence>
<dbReference type="Gene3D" id="1.10.260.40">
    <property type="entry name" value="lambda repressor-like DNA-binding domains"/>
    <property type="match status" value="1"/>
</dbReference>
<comment type="caution">
    <text evidence="2">The sequence shown here is derived from an EMBL/GenBank/DDBJ whole genome shotgun (WGS) entry which is preliminary data.</text>
</comment>